<dbReference type="AlphaFoldDB" id="A0A1G1XZH7"/>
<feature type="transmembrane region" description="Helical" evidence="1">
    <location>
        <begin position="68"/>
        <end position="85"/>
    </location>
</feature>
<dbReference type="InterPro" id="IPR019277">
    <property type="entry name" value="DUF2304"/>
</dbReference>
<organism evidence="2 3">
    <name type="scientific">Candidatus Buchananbacteria bacterium RIFCSPHIGHO2_01_FULL_44_11</name>
    <dbReference type="NCBI Taxonomy" id="1797535"/>
    <lineage>
        <taxon>Bacteria</taxon>
        <taxon>Candidatus Buchananiibacteriota</taxon>
    </lineage>
</organism>
<evidence type="ECO:0008006" key="4">
    <source>
        <dbReference type="Google" id="ProtNLM"/>
    </source>
</evidence>
<dbReference type="Pfam" id="PF10066">
    <property type="entry name" value="DUF2304"/>
    <property type="match status" value="1"/>
</dbReference>
<dbReference type="EMBL" id="MHIE01000019">
    <property type="protein sequence ID" value="OGY45495.1"/>
    <property type="molecule type" value="Genomic_DNA"/>
</dbReference>
<protein>
    <recommendedName>
        <fullName evidence="4">DUF2304 domain-containing protein</fullName>
    </recommendedName>
</protein>
<gene>
    <name evidence="2" type="ORF">A2744_02290</name>
</gene>
<accession>A0A1G1XZH7</accession>
<proteinExistence type="predicted"/>
<sequence length="118" mass="13746">MIIQFFIVIFAIFVLAKVILRFKVRDITGRELLAWIVFWLLVILAALWPQKTDVVARLVGVERGVDLLVYISVIVLFFVVFKVAVRLEKIDKQTTKVIRELALRQKFGVEEKPDHHND</sequence>
<dbReference type="STRING" id="1797535.A2744_02290"/>
<comment type="caution">
    <text evidence="2">The sequence shown here is derived from an EMBL/GenBank/DDBJ whole genome shotgun (WGS) entry which is preliminary data.</text>
</comment>
<name>A0A1G1XZH7_9BACT</name>
<evidence type="ECO:0000256" key="1">
    <source>
        <dbReference type="SAM" id="Phobius"/>
    </source>
</evidence>
<keyword evidence="1" id="KW-0812">Transmembrane</keyword>
<evidence type="ECO:0000313" key="2">
    <source>
        <dbReference type="EMBL" id="OGY45495.1"/>
    </source>
</evidence>
<feature type="transmembrane region" description="Helical" evidence="1">
    <location>
        <begin position="6"/>
        <end position="24"/>
    </location>
</feature>
<dbReference type="Proteomes" id="UP000178240">
    <property type="component" value="Unassembled WGS sequence"/>
</dbReference>
<keyword evidence="1" id="KW-0472">Membrane</keyword>
<keyword evidence="1" id="KW-1133">Transmembrane helix</keyword>
<evidence type="ECO:0000313" key="3">
    <source>
        <dbReference type="Proteomes" id="UP000178240"/>
    </source>
</evidence>
<feature type="transmembrane region" description="Helical" evidence="1">
    <location>
        <begin position="31"/>
        <end position="48"/>
    </location>
</feature>
<reference evidence="2 3" key="1">
    <citation type="journal article" date="2016" name="Nat. Commun.">
        <title>Thousands of microbial genomes shed light on interconnected biogeochemical processes in an aquifer system.</title>
        <authorList>
            <person name="Anantharaman K."/>
            <person name="Brown C.T."/>
            <person name="Hug L.A."/>
            <person name="Sharon I."/>
            <person name="Castelle C.J."/>
            <person name="Probst A.J."/>
            <person name="Thomas B.C."/>
            <person name="Singh A."/>
            <person name="Wilkins M.J."/>
            <person name="Karaoz U."/>
            <person name="Brodie E.L."/>
            <person name="Williams K.H."/>
            <person name="Hubbard S.S."/>
            <person name="Banfield J.F."/>
        </authorList>
    </citation>
    <scope>NUCLEOTIDE SEQUENCE [LARGE SCALE GENOMIC DNA]</scope>
</reference>